<feature type="region of interest" description="Disordered" evidence="1">
    <location>
        <begin position="31"/>
        <end position="119"/>
    </location>
</feature>
<organism evidence="2 3">
    <name type="scientific">Amycolatopsis minnesotensis</name>
    <dbReference type="NCBI Taxonomy" id="337894"/>
    <lineage>
        <taxon>Bacteria</taxon>
        <taxon>Bacillati</taxon>
        <taxon>Actinomycetota</taxon>
        <taxon>Actinomycetes</taxon>
        <taxon>Pseudonocardiales</taxon>
        <taxon>Pseudonocardiaceae</taxon>
        <taxon>Amycolatopsis</taxon>
    </lineage>
</organism>
<dbReference type="Proteomes" id="UP001501116">
    <property type="component" value="Unassembled WGS sequence"/>
</dbReference>
<keyword evidence="3" id="KW-1185">Reference proteome</keyword>
<proteinExistence type="predicted"/>
<evidence type="ECO:0000313" key="3">
    <source>
        <dbReference type="Proteomes" id="UP001501116"/>
    </source>
</evidence>
<name>A0ABP5BCF3_9PSEU</name>
<accession>A0ABP5BCF3</accession>
<protein>
    <submittedName>
        <fullName evidence="2">Uncharacterized protein</fullName>
    </submittedName>
</protein>
<dbReference type="EMBL" id="BAAANN010000002">
    <property type="protein sequence ID" value="GAA1940617.1"/>
    <property type="molecule type" value="Genomic_DNA"/>
</dbReference>
<gene>
    <name evidence="2" type="ORF">GCM10009754_04840</name>
</gene>
<reference evidence="3" key="1">
    <citation type="journal article" date="2019" name="Int. J. Syst. Evol. Microbiol.">
        <title>The Global Catalogue of Microorganisms (GCM) 10K type strain sequencing project: providing services to taxonomists for standard genome sequencing and annotation.</title>
        <authorList>
            <consortium name="The Broad Institute Genomics Platform"/>
            <consortium name="The Broad Institute Genome Sequencing Center for Infectious Disease"/>
            <person name="Wu L."/>
            <person name="Ma J."/>
        </authorList>
    </citation>
    <scope>NUCLEOTIDE SEQUENCE [LARGE SCALE GENOMIC DNA]</scope>
    <source>
        <strain evidence="3">JCM 14545</strain>
    </source>
</reference>
<evidence type="ECO:0000313" key="2">
    <source>
        <dbReference type="EMBL" id="GAA1940617.1"/>
    </source>
</evidence>
<evidence type="ECO:0000256" key="1">
    <source>
        <dbReference type="SAM" id="MobiDB-lite"/>
    </source>
</evidence>
<comment type="caution">
    <text evidence="2">The sequence shown here is derived from an EMBL/GenBank/DDBJ whole genome shotgun (WGS) entry which is preliminary data.</text>
</comment>
<sequence length="119" mass="12616">MRISRRLTAALPGNRPEDVLLAQRYRPACYDGRVGEDGDLGPWSDRRIAPLVSGSGETRAPTTSIPMISPGSPPFRTVAKALGTAPGSRTNGPFARDTRDPDLTISEISREGNGPVTGS</sequence>